<protein>
    <submittedName>
        <fullName evidence="3">Uncharacterized protein</fullName>
    </submittedName>
</protein>
<gene>
    <name evidence="3" type="ORF">ECRA1380_LOCUS14835</name>
</gene>
<reference evidence="3" key="1">
    <citation type="submission" date="2021-01" db="EMBL/GenBank/DDBJ databases">
        <authorList>
            <person name="Corre E."/>
            <person name="Pelletier E."/>
            <person name="Niang G."/>
            <person name="Scheremetjew M."/>
            <person name="Finn R."/>
            <person name="Kale V."/>
            <person name="Holt S."/>
            <person name="Cochrane G."/>
            <person name="Meng A."/>
            <person name="Brown T."/>
            <person name="Cohen L."/>
        </authorList>
    </citation>
    <scope>NUCLEOTIDE SEQUENCE</scope>
    <source>
        <strain evidence="3">CT5</strain>
    </source>
</reference>
<keyword evidence="1" id="KW-0175">Coiled coil</keyword>
<evidence type="ECO:0000313" key="3">
    <source>
        <dbReference type="EMBL" id="CAE0389859.1"/>
    </source>
</evidence>
<feature type="compositionally biased region" description="Polar residues" evidence="2">
    <location>
        <begin position="350"/>
        <end position="362"/>
    </location>
</feature>
<feature type="compositionally biased region" description="Low complexity" evidence="2">
    <location>
        <begin position="140"/>
        <end position="155"/>
    </location>
</feature>
<proteinExistence type="predicted"/>
<evidence type="ECO:0000256" key="2">
    <source>
        <dbReference type="SAM" id="MobiDB-lite"/>
    </source>
</evidence>
<accession>A0A7S3KPQ3</accession>
<dbReference type="AlphaFoldDB" id="A0A7S3KPQ3"/>
<feature type="region of interest" description="Disordered" evidence="2">
    <location>
        <begin position="121"/>
        <end position="159"/>
    </location>
</feature>
<name>A0A7S3KPQ3_EUPCR</name>
<organism evidence="3">
    <name type="scientific">Euplotes crassus</name>
    <dbReference type="NCBI Taxonomy" id="5936"/>
    <lineage>
        <taxon>Eukaryota</taxon>
        <taxon>Sar</taxon>
        <taxon>Alveolata</taxon>
        <taxon>Ciliophora</taxon>
        <taxon>Intramacronucleata</taxon>
        <taxon>Spirotrichea</taxon>
        <taxon>Hypotrichia</taxon>
        <taxon>Euplotida</taxon>
        <taxon>Euplotidae</taxon>
        <taxon>Moneuplotes</taxon>
    </lineage>
</organism>
<dbReference type="EMBL" id="HBIK01031708">
    <property type="protein sequence ID" value="CAE0389859.1"/>
    <property type="molecule type" value="Transcribed_RNA"/>
</dbReference>
<feature type="coiled-coil region" evidence="1">
    <location>
        <begin position="221"/>
        <end position="300"/>
    </location>
</feature>
<evidence type="ECO:0000256" key="1">
    <source>
        <dbReference type="SAM" id="Coils"/>
    </source>
</evidence>
<feature type="region of interest" description="Disordered" evidence="2">
    <location>
        <begin position="324"/>
        <end position="362"/>
    </location>
</feature>
<sequence>MLYDFQPQLVHLIFVDPTMVNLEIEKQADEEESGFFGNIVQTVSGFFSSSRITVEDVINELGEDGEVIKIDTTNPHLTTLMQEYNVEIIPYIVVLENGMVLYSGQEKPNISVKKETIEESVKASESDSNDSENALYSSIEETNASSKSSTAASESVIGGTAAKSDKISSEVKVVSSIKASAPQEKIVMPKPVPVKRIDYVATPFGFRADNTTFENVDDNWKKILEEEEKIVEEIKEIYEDDRKLADSLKNSEDEIHESEELFYQAKNAIDKTLEESEQQMREYEMQLDKLYNARLAAKKARDDLYHPYGNRIPTKDGYVQQKMNSQYRPVKNRKTGPPKNANFHDMLRATGNSPLNGENNSS</sequence>